<dbReference type="Proteomes" id="UP000516656">
    <property type="component" value="Chromosome 1"/>
</dbReference>
<keyword evidence="1 5" id="KW-0963">Cytoplasm</keyword>
<comment type="similarity">
    <text evidence="5">Belongs to the Crl family.</text>
</comment>
<dbReference type="InterPro" id="IPR038208">
    <property type="entry name" value="Tscrpt_reg_Crl_sf"/>
</dbReference>
<keyword evidence="4 5" id="KW-0804">Transcription</keyword>
<dbReference type="GO" id="GO:0005737">
    <property type="term" value="C:cytoplasm"/>
    <property type="evidence" value="ECO:0007669"/>
    <property type="project" value="UniProtKB-SubCell"/>
</dbReference>
<evidence type="ECO:0000256" key="4">
    <source>
        <dbReference type="ARBA" id="ARBA00023163"/>
    </source>
</evidence>
<dbReference type="NCBIfam" id="NF008217">
    <property type="entry name" value="PRK10984.1"/>
    <property type="match status" value="1"/>
</dbReference>
<dbReference type="Pfam" id="PF07417">
    <property type="entry name" value="Crl"/>
    <property type="match status" value="1"/>
</dbReference>
<dbReference type="HAMAP" id="MF_01178">
    <property type="entry name" value="Crl"/>
    <property type="match status" value="1"/>
</dbReference>
<dbReference type="GO" id="GO:0045893">
    <property type="term" value="P:positive regulation of DNA-templated transcription"/>
    <property type="evidence" value="ECO:0007669"/>
    <property type="project" value="UniProtKB-UniRule"/>
</dbReference>
<evidence type="ECO:0000256" key="3">
    <source>
        <dbReference type="ARBA" id="ARBA00023159"/>
    </source>
</evidence>
<feature type="region of interest" description="Essential for activity" evidence="5">
    <location>
        <begin position="99"/>
        <end position="122"/>
    </location>
</feature>
<dbReference type="AlphaFoldDB" id="A0A1V1V9U3"/>
<evidence type="ECO:0000256" key="2">
    <source>
        <dbReference type="ARBA" id="ARBA00023015"/>
    </source>
</evidence>
<comment type="subcellular location">
    <subcellularLocation>
        <location evidence="5">Cytoplasm</location>
    </subcellularLocation>
</comment>
<gene>
    <name evidence="5 7" type="primary">crl</name>
    <name evidence="7" type="ORF">IC627_11550</name>
    <name evidence="6" type="ORF">PDPUS_1_00835</name>
</gene>
<proteinExistence type="inferred from homology"/>
<evidence type="ECO:0000313" key="7">
    <source>
        <dbReference type="EMBL" id="QOD55904.1"/>
    </source>
</evidence>
<protein>
    <recommendedName>
        <fullName evidence="5">Sigma factor-binding protein Crl</fullName>
    </recommendedName>
</protein>
<name>A0A1V1V9U3_PHODP</name>
<reference evidence="8" key="2">
    <citation type="submission" date="2017-05" db="EMBL/GenBank/DDBJ databases">
        <title>Whole genome sequence of fish pathogenic bacteria, Photobacterium damselae subsp. piscicida, strain 91-197, isolated from hybrid striped bass (Morone sp.) in USA.</title>
        <authorList>
            <person name="Teru Y."/>
            <person name="Hikima J."/>
            <person name="Kono T."/>
            <person name="Sakai M."/>
            <person name="Takano T."/>
            <person name="Hawke J.P."/>
            <person name="Takeyama H."/>
            <person name="Aoki T."/>
        </authorList>
    </citation>
    <scope>NUCLEOTIDE SEQUENCE [LARGE SCALE GENOMIC DNA]</scope>
    <source>
        <strain evidence="8">91-197</strain>
    </source>
</reference>
<sequence length="131" mass="15386">MTTATFPPYGRLVTKLTAIGPYLRQEQTSTELFFFDCLASCINANKDPEKREFWGWWMELTPTERGFSYRYFFGRYDVNGDWSEDKLPAKHKDAVMETLNDFYPKLCQFVIDESELELIPSKDLSEPQLEC</sequence>
<evidence type="ECO:0000256" key="1">
    <source>
        <dbReference type="ARBA" id="ARBA00022490"/>
    </source>
</evidence>
<reference evidence="6" key="1">
    <citation type="journal article" date="2017" name="Genome Announc.">
        <title>Whole-Genome Sequence of Photobacterium damselae subsp. piscicida Strain 91-197, Isolated from Hybrid Striped Bass (Morone sp.) in the United States.</title>
        <authorList>
            <person name="Teru Y."/>
            <person name="Hikima J."/>
            <person name="Kono T."/>
            <person name="Sakai M."/>
            <person name="Takano T."/>
            <person name="Hawke J.P."/>
            <person name="Takeyama H."/>
            <person name="Aoki T."/>
        </authorList>
    </citation>
    <scope>NUCLEOTIDE SEQUENCE</scope>
    <source>
        <strain evidence="6">91-197</strain>
    </source>
</reference>
<dbReference type="Gene3D" id="3.30.310.230">
    <property type="entry name" value="Sigma factor-binding protein Crl monomer"/>
    <property type="match status" value="1"/>
</dbReference>
<dbReference type="RefSeq" id="WP_086957670.1">
    <property type="nucleotide sequence ID" value="NZ_AP018045.1"/>
</dbReference>
<organism evidence="7 9">
    <name type="scientific">Photobacterium damsela subsp. piscicida</name>
    <name type="common">Pasteurella piscicida</name>
    <dbReference type="NCBI Taxonomy" id="38294"/>
    <lineage>
        <taxon>Bacteria</taxon>
        <taxon>Pseudomonadati</taxon>
        <taxon>Pseudomonadota</taxon>
        <taxon>Gammaproteobacteria</taxon>
        <taxon>Vibrionales</taxon>
        <taxon>Vibrionaceae</taxon>
        <taxon>Photobacterium</taxon>
    </lineage>
</organism>
<keyword evidence="3 5" id="KW-0010">Activator</keyword>
<dbReference type="EMBL" id="AP018045">
    <property type="protein sequence ID" value="BAX52209.1"/>
    <property type="molecule type" value="Genomic_DNA"/>
</dbReference>
<reference evidence="7 9" key="3">
    <citation type="submission" date="2020-09" db="EMBL/GenBank/DDBJ databases">
        <title>Complete, closed and curated genome sequences of Photobacterium damselae subsp. piscicida isolates from Australia indicate localised evolution and additional plasmid-borne pathogenicity mechanisms.</title>
        <authorList>
            <person name="Baseggio L."/>
            <person name="Silayeva O."/>
            <person name="Buller N."/>
            <person name="Landos M."/>
            <person name="Engelstaedter J."/>
            <person name="Barnes A.C."/>
        </authorList>
    </citation>
    <scope>NUCLEOTIDE SEQUENCE [LARGE SCALE GENOMIC DNA]</scope>
    <source>
        <strain evidence="7 9">AS-16-0540-1</strain>
    </source>
</reference>
<dbReference type="InterPro" id="IPR009986">
    <property type="entry name" value="Tscrpt_reg_Crl"/>
</dbReference>
<accession>A0A1V1V9U3</accession>
<comment type="function">
    <text evidence="5">Binds to the sigma-S subunit of RNA polymerase, activating expression of sigma-S-regulated genes. Stimulates RNA polymerase holoenzyme formation and may bind to several other sigma factors, such as sigma-70 and sigma-32.</text>
</comment>
<dbReference type="EMBL" id="CP061854">
    <property type="protein sequence ID" value="QOD55904.1"/>
    <property type="molecule type" value="Genomic_DNA"/>
</dbReference>
<evidence type="ECO:0000313" key="6">
    <source>
        <dbReference type="EMBL" id="BAX52209.1"/>
    </source>
</evidence>
<dbReference type="Proteomes" id="UP000218676">
    <property type="component" value="Chromosome 1"/>
</dbReference>
<evidence type="ECO:0000313" key="9">
    <source>
        <dbReference type="Proteomes" id="UP000516656"/>
    </source>
</evidence>
<keyword evidence="2 5" id="KW-0805">Transcription regulation</keyword>
<evidence type="ECO:0000256" key="5">
    <source>
        <dbReference type="HAMAP-Rule" id="MF_01178"/>
    </source>
</evidence>
<evidence type="ECO:0000313" key="8">
    <source>
        <dbReference type="Proteomes" id="UP000218676"/>
    </source>
</evidence>